<proteinExistence type="predicted"/>
<evidence type="ECO:0000313" key="1">
    <source>
        <dbReference type="EMBL" id="CDO03825.1"/>
    </source>
</evidence>
<comment type="caution">
    <text evidence="1">The sequence shown here is derived from an EMBL/GenBank/DDBJ whole genome shotgun (WGS) entry which is preliminary data.</text>
</comment>
<accession>W9BBP9</accession>
<protein>
    <submittedName>
        <fullName evidence="1">Uncharacterized protein</fullName>
    </submittedName>
</protein>
<organism evidence="1 2">
    <name type="scientific">Oceanobacillus picturae</name>
    <dbReference type="NCBI Taxonomy" id="171693"/>
    <lineage>
        <taxon>Bacteria</taxon>
        <taxon>Bacillati</taxon>
        <taxon>Bacillota</taxon>
        <taxon>Bacilli</taxon>
        <taxon>Bacillales</taxon>
        <taxon>Bacillaceae</taxon>
        <taxon>Oceanobacillus</taxon>
    </lineage>
</organism>
<name>W9BBP9_9BACI</name>
<dbReference type="AlphaFoldDB" id="W9BBP9"/>
<sequence length="31" mass="3789">MLEMYRKTKKEVRFTFLPFKPKILHYSAVAD</sequence>
<reference evidence="1" key="2">
    <citation type="submission" date="2014-03" db="EMBL/GenBank/DDBJ databases">
        <authorList>
            <person name="Urmite Genomes"/>
        </authorList>
    </citation>
    <scope>NUCLEOTIDE SEQUENCE</scope>
    <source>
        <strain evidence="1">S1</strain>
    </source>
</reference>
<evidence type="ECO:0000313" key="2">
    <source>
        <dbReference type="Proteomes" id="UP000028863"/>
    </source>
</evidence>
<keyword evidence="2" id="KW-1185">Reference proteome</keyword>
<reference evidence="1" key="1">
    <citation type="submission" date="2014-03" db="EMBL/GenBank/DDBJ databases">
        <title>Draft genome sequencing of Oceanobacillus picturae strain S1 isolated from human gut.</title>
        <authorList>
            <person name="Croce O."/>
            <person name="Lagier J.C."/>
            <person name="Raoult D."/>
        </authorList>
    </citation>
    <scope>NUCLEOTIDE SEQUENCE [LARGE SCALE GENOMIC DNA]</scope>
    <source>
        <strain evidence="1">S1</strain>
    </source>
</reference>
<dbReference type="Proteomes" id="UP000028863">
    <property type="component" value="Unassembled WGS sequence"/>
</dbReference>
<dbReference type="EMBL" id="CCAX010000002">
    <property type="protein sequence ID" value="CDO03825.1"/>
    <property type="molecule type" value="Genomic_DNA"/>
</dbReference>
<gene>
    <name evidence="1" type="ORF">BN988_02353</name>
</gene>